<proteinExistence type="predicted"/>
<dbReference type="PANTHER" id="PTHR33803:SF3">
    <property type="entry name" value="BLL1974 PROTEIN"/>
    <property type="match status" value="1"/>
</dbReference>
<accession>A0ABS6NKG2</accession>
<evidence type="ECO:0000313" key="2">
    <source>
        <dbReference type="Proteomes" id="UP000722165"/>
    </source>
</evidence>
<sequence>MLGDEGLEELLAQTINAAVELKLIKSQELRQVIVDSTVQEKAIAHRCKLKRLAAQKKKQLKRCQAIEPFIRHLKTDHRMKRCHLKEKSGDQLHAVLCDAGYKIKWLLRMIAKKGVPFLRRLFMCLRLAPSLSQKGLKIQLERLDIILQQLVKRFISA</sequence>
<reference evidence="1 2" key="1">
    <citation type="submission" date="2021-06" db="EMBL/GenBank/DDBJ databases">
        <authorList>
            <person name="Lu T."/>
            <person name="Wang Q."/>
            <person name="Han X."/>
        </authorList>
    </citation>
    <scope>NUCLEOTIDE SEQUENCE [LARGE SCALE GENOMIC DNA]</scope>
    <source>
        <strain evidence="1 2">LAM0050</strain>
    </source>
</reference>
<keyword evidence="2" id="KW-1185">Reference proteome</keyword>
<dbReference type="EMBL" id="JAHSPR010000001">
    <property type="protein sequence ID" value="MBV4396112.1"/>
    <property type="molecule type" value="Genomic_DNA"/>
</dbReference>
<comment type="caution">
    <text evidence="1">The sequence shown here is derived from an EMBL/GenBank/DDBJ whole genome shotgun (WGS) entry which is preliminary data.</text>
</comment>
<protein>
    <submittedName>
        <fullName evidence="1">Uncharacterized protein</fullName>
    </submittedName>
</protein>
<dbReference type="RefSeq" id="WP_217734456.1">
    <property type="nucleotide sequence ID" value="NZ_JAHSPR010000001.1"/>
</dbReference>
<dbReference type="Proteomes" id="UP000722165">
    <property type="component" value="Unassembled WGS sequence"/>
</dbReference>
<dbReference type="PANTHER" id="PTHR33803">
    <property type="entry name" value="IS1478 TRANSPOSASE"/>
    <property type="match status" value="1"/>
</dbReference>
<organism evidence="1 2">
    <name type="scientific">Advenella alkanexedens</name>
    <dbReference type="NCBI Taxonomy" id="1481665"/>
    <lineage>
        <taxon>Bacteria</taxon>
        <taxon>Pseudomonadati</taxon>
        <taxon>Pseudomonadota</taxon>
        <taxon>Betaproteobacteria</taxon>
        <taxon>Burkholderiales</taxon>
        <taxon>Alcaligenaceae</taxon>
    </lineage>
</organism>
<name>A0ABS6NKG2_9BURK</name>
<gene>
    <name evidence="1" type="ORF">KU392_02430</name>
</gene>
<evidence type="ECO:0000313" key="1">
    <source>
        <dbReference type="EMBL" id="MBV4396112.1"/>
    </source>
</evidence>